<dbReference type="EMBL" id="AP015030">
    <property type="protein sequence ID" value="BAW27055.1"/>
    <property type="molecule type" value="Genomic_DNA"/>
</dbReference>
<reference evidence="2 3" key="1">
    <citation type="submission" date="2015-11" db="EMBL/GenBank/DDBJ databases">
        <title>Complete genome sequencing of a biphenyl-degrading bacterium, Pseudomonas putida KF715 (=NBRC110667).</title>
        <authorList>
            <person name="Suenaga H."/>
            <person name="Fujihara N."/>
            <person name="Watanabe T."/>
            <person name="Hirose J."/>
            <person name="Kimura N."/>
            <person name="Yamazoe A."/>
            <person name="Hosoyama A."/>
            <person name="Shimodaira J."/>
            <person name="Furukawa K."/>
        </authorList>
    </citation>
    <scope>NUCLEOTIDE SEQUENCE [LARGE SCALE GENOMIC DNA]</scope>
    <source>
        <strain evidence="2 3">KF715</strain>
        <plasmid evidence="3">Plasmid pkf715a dna</plasmid>
    </source>
</reference>
<geneLocation type="plasmid" evidence="3">
    <name>pkf715a dna</name>
</geneLocation>
<sequence>MSKWTYARIDRNELGQVHCVFCNRPLRSGRLIVLRDDSGVEAFAGPSCAKTHVGAPSEPVLDLSRMAMLLVVRGEAPVRGGAGNDPDDETLRPEPARPRPGGKTEPDEVADYLRLRVEHMQGFTGNATHTLREFHRQLSSEAGLGRDARLYVERLLAKSKKSNTIFSYRNVERCIGAAYWLRVAIENTKPERREFLERLLSSLQEYWRLTSKQIEALNRWGEGVRKTIKDYPILDVGAFNGVQAPRQAQSQNSSS</sequence>
<accession>A0A1L7NNK6</accession>
<evidence type="ECO:0000256" key="1">
    <source>
        <dbReference type="SAM" id="MobiDB-lite"/>
    </source>
</evidence>
<feature type="compositionally biased region" description="Basic and acidic residues" evidence="1">
    <location>
        <begin position="89"/>
        <end position="106"/>
    </location>
</feature>
<dbReference type="AlphaFoldDB" id="A0A1L7NNK6"/>
<feature type="region of interest" description="Disordered" evidence="1">
    <location>
        <begin position="77"/>
        <end position="106"/>
    </location>
</feature>
<evidence type="ECO:0000313" key="2">
    <source>
        <dbReference type="EMBL" id="BAW27055.1"/>
    </source>
</evidence>
<dbReference type="RefSeq" id="WP_096427142.1">
    <property type="nucleotide sequence ID" value="NZ_AP015030.1"/>
</dbReference>
<gene>
    <name evidence="2" type="ORF">KF715C_pA5500</name>
</gene>
<proteinExistence type="predicted"/>
<evidence type="ECO:0000313" key="3">
    <source>
        <dbReference type="Proteomes" id="UP000218731"/>
    </source>
</evidence>
<keyword evidence="2" id="KW-0614">Plasmid</keyword>
<protein>
    <submittedName>
        <fullName evidence="2">Uncharacterized protein</fullName>
    </submittedName>
</protein>
<name>A0A1L7NNK6_PSEPU</name>
<dbReference type="Proteomes" id="UP000218731">
    <property type="component" value="Plasmid pKF715A"/>
</dbReference>
<organism evidence="2 3">
    <name type="scientific">Pseudomonas putida</name>
    <name type="common">Arthrobacter siderocapsulatus</name>
    <dbReference type="NCBI Taxonomy" id="303"/>
    <lineage>
        <taxon>Bacteria</taxon>
        <taxon>Pseudomonadati</taxon>
        <taxon>Pseudomonadota</taxon>
        <taxon>Gammaproteobacteria</taxon>
        <taxon>Pseudomonadales</taxon>
        <taxon>Pseudomonadaceae</taxon>
        <taxon>Pseudomonas</taxon>
    </lineage>
</organism>